<sequence length="48" mass="5340">MMPRRSPRPHADMRVALMAWPRPEPESLARGFAVLSAFGHAPVMQLVA</sequence>
<gene>
    <name evidence="1" type="ORF">FHS38_005664</name>
</gene>
<organism evidence="1 2">
    <name type="scientific">Streptomyces netropsis</name>
    <name type="common">Streptoverticillium netropsis</name>
    <dbReference type="NCBI Taxonomy" id="55404"/>
    <lineage>
        <taxon>Bacteria</taxon>
        <taxon>Bacillati</taxon>
        <taxon>Actinomycetota</taxon>
        <taxon>Actinomycetes</taxon>
        <taxon>Kitasatosporales</taxon>
        <taxon>Streptomycetaceae</taxon>
        <taxon>Streptomyces</taxon>
    </lineage>
</organism>
<dbReference type="EMBL" id="JACHJG010000014">
    <property type="protein sequence ID" value="MBB4889588.1"/>
    <property type="molecule type" value="Genomic_DNA"/>
</dbReference>
<evidence type="ECO:0000313" key="1">
    <source>
        <dbReference type="EMBL" id="MBB4889588.1"/>
    </source>
</evidence>
<dbReference type="Proteomes" id="UP000556436">
    <property type="component" value="Unassembled WGS sequence"/>
</dbReference>
<accession>A0A7W7LH51</accession>
<keyword evidence="2" id="KW-1185">Reference proteome</keyword>
<proteinExistence type="predicted"/>
<dbReference type="AlphaFoldDB" id="A0A7W7LH51"/>
<protein>
    <submittedName>
        <fullName evidence="1">Uncharacterized protein</fullName>
    </submittedName>
</protein>
<name>A0A7W7LH51_STRNE</name>
<reference evidence="1 2" key="1">
    <citation type="submission" date="2020-08" db="EMBL/GenBank/DDBJ databases">
        <title>Genomic Encyclopedia of Type Strains, Phase III (KMG-III): the genomes of soil and plant-associated and newly described type strains.</title>
        <authorList>
            <person name="Whitman W."/>
        </authorList>
    </citation>
    <scope>NUCLEOTIDE SEQUENCE [LARGE SCALE GENOMIC DNA]</scope>
    <source>
        <strain evidence="1 2">CECT 3265</strain>
    </source>
</reference>
<comment type="caution">
    <text evidence="1">The sequence shown here is derived from an EMBL/GenBank/DDBJ whole genome shotgun (WGS) entry which is preliminary data.</text>
</comment>
<evidence type="ECO:0000313" key="2">
    <source>
        <dbReference type="Proteomes" id="UP000556436"/>
    </source>
</evidence>